<dbReference type="InterPro" id="IPR049512">
    <property type="entry name" value="DJR-like_dom"/>
</dbReference>
<dbReference type="EMBL" id="JASPKY010000856">
    <property type="protein sequence ID" value="KAK9680978.1"/>
    <property type="molecule type" value="Genomic_DNA"/>
</dbReference>
<evidence type="ECO:0000259" key="1">
    <source>
        <dbReference type="Pfam" id="PF21738"/>
    </source>
</evidence>
<accession>A0AAW1HVY5</accession>
<dbReference type="PANTHER" id="PTHR36159:SF1">
    <property type="entry name" value="RETROVIRUS-RELATED POL POLYPROTEIN FROM TRANSPOSON 412-LIKE PROTEIN"/>
    <property type="match status" value="1"/>
</dbReference>
<dbReference type="PANTHER" id="PTHR36159">
    <property type="entry name" value="PROTEIN CBG23766"/>
    <property type="match status" value="1"/>
</dbReference>
<gene>
    <name evidence="2" type="ORF">QE152_g38680</name>
</gene>
<evidence type="ECO:0000313" key="3">
    <source>
        <dbReference type="Proteomes" id="UP001458880"/>
    </source>
</evidence>
<feature type="domain" description="Double jelly roll-like" evidence="1">
    <location>
        <begin position="13"/>
        <end position="102"/>
    </location>
</feature>
<reference evidence="2 3" key="1">
    <citation type="journal article" date="2024" name="BMC Genomics">
        <title>De novo assembly and annotation of Popillia japonica's genome with initial clues to its potential as an invasive pest.</title>
        <authorList>
            <person name="Cucini C."/>
            <person name="Boschi S."/>
            <person name="Funari R."/>
            <person name="Cardaioli E."/>
            <person name="Iannotti N."/>
            <person name="Marturano G."/>
            <person name="Paoli F."/>
            <person name="Bruttini M."/>
            <person name="Carapelli A."/>
            <person name="Frati F."/>
            <person name="Nardi F."/>
        </authorList>
    </citation>
    <scope>NUCLEOTIDE SEQUENCE [LARGE SCALE GENOMIC DNA]</scope>
    <source>
        <strain evidence="2">DMR45628</strain>
    </source>
</reference>
<organism evidence="2 3">
    <name type="scientific">Popillia japonica</name>
    <name type="common">Japanese beetle</name>
    <dbReference type="NCBI Taxonomy" id="7064"/>
    <lineage>
        <taxon>Eukaryota</taxon>
        <taxon>Metazoa</taxon>
        <taxon>Ecdysozoa</taxon>
        <taxon>Arthropoda</taxon>
        <taxon>Hexapoda</taxon>
        <taxon>Insecta</taxon>
        <taxon>Pterygota</taxon>
        <taxon>Neoptera</taxon>
        <taxon>Endopterygota</taxon>
        <taxon>Coleoptera</taxon>
        <taxon>Polyphaga</taxon>
        <taxon>Scarabaeiformia</taxon>
        <taxon>Scarabaeidae</taxon>
        <taxon>Rutelinae</taxon>
        <taxon>Popillia</taxon>
    </lineage>
</organism>
<dbReference type="Pfam" id="PF21738">
    <property type="entry name" value="DJR-like_dom"/>
    <property type="match status" value="1"/>
</dbReference>
<dbReference type="Proteomes" id="UP001458880">
    <property type="component" value="Unassembled WGS sequence"/>
</dbReference>
<evidence type="ECO:0000313" key="2">
    <source>
        <dbReference type="EMBL" id="KAK9680978.1"/>
    </source>
</evidence>
<protein>
    <recommendedName>
        <fullName evidence="1">Double jelly roll-like domain-containing protein</fullName>
    </recommendedName>
</protein>
<sequence length="117" mass="13473">MEIAGWAPSLGNIPTFSSDKKYFSAAIQLKFLLGFAEDYNKIIINASQELILVRSKTDDNSYKSDGTKKASFEIEKIEWRVPHISVNDESRMKLLEILRNDKPIYTYHIFPLTMRAV</sequence>
<dbReference type="AlphaFoldDB" id="A0AAW1HVY5"/>
<comment type="caution">
    <text evidence="2">The sequence shown here is derived from an EMBL/GenBank/DDBJ whole genome shotgun (WGS) entry which is preliminary data.</text>
</comment>
<name>A0AAW1HVY5_POPJA</name>
<proteinExistence type="predicted"/>
<keyword evidence="3" id="KW-1185">Reference proteome</keyword>